<reference evidence="2 3" key="1">
    <citation type="submission" date="2015-04" db="EMBL/GenBank/DDBJ databases">
        <authorList>
            <person name="Syromyatnikov M.Y."/>
            <person name="Popov V.N."/>
        </authorList>
    </citation>
    <scope>NUCLEOTIDE SEQUENCE [LARGE SCALE GENOMIC DNA]</scope>
    <source>
        <strain evidence="2">WF-38-12</strain>
    </source>
</reference>
<proteinExistence type="predicted"/>
<dbReference type="STRING" id="28573.A0A0U1LY35"/>
<gene>
    <name evidence="2" type="ORF">PISL3812_05252</name>
</gene>
<sequence>MLGSRSVYVASDSECDAQSRRASRSNPPNIRVEKPENPYERRLRRKTREDRYDPKGNHENEKAPLPAKAIRKKNIVGKRNGNCRIGERFCADNIRSGRLTVNFNENLGIFRKGKTSAPVHRSDVPYLNFSETKFLSKEPQSLPNTAEPTDGIQEQKRLDEDEAVASRFKKSLRKPLEPKDATLSNIHNSECPSTCRPNSPRQEPSQALEGNDFSLEIPSTGDGGSVVLDAGPPLSGTGTLRGIEYSGISIDKKLFESLGNCDQLAIPYEEYKPTFPHGVLYSLEDLKHLCAMREHLQLRTDIDFIKNNTKATLGRSFGAEDSLGDHDILSLEPELMDVTEDSLFEFFLDTENQFTNDTTSECLEGSTDPGEAGMRNIGTHSGSNRYSTKSVFESDLEKFLPLTTSGLTRLNQSVGLHGDIFRLKTATTSDPEITKQVATIESSLVHGTVPRNIDGRLLSMSAKDQRHDEATGFSKHKCLPIWTWKRSRTAVLETPQTLLIILYFWLNWAFG</sequence>
<accession>A0A0U1LY35</accession>
<protein>
    <submittedName>
        <fullName evidence="2">Uncharacterized protein</fullName>
    </submittedName>
</protein>
<feature type="region of interest" description="Disordered" evidence="1">
    <location>
        <begin position="135"/>
        <end position="207"/>
    </location>
</feature>
<evidence type="ECO:0000313" key="3">
    <source>
        <dbReference type="Proteomes" id="UP000054383"/>
    </source>
</evidence>
<feature type="compositionally biased region" description="Basic and acidic residues" evidence="1">
    <location>
        <begin position="31"/>
        <end position="62"/>
    </location>
</feature>
<dbReference type="Proteomes" id="UP000054383">
    <property type="component" value="Unassembled WGS sequence"/>
</dbReference>
<evidence type="ECO:0000313" key="2">
    <source>
        <dbReference type="EMBL" id="CRG88225.1"/>
    </source>
</evidence>
<organism evidence="2 3">
    <name type="scientific">Talaromyces islandicus</name>
    <name type="common">Penicillium islandicum</name>
    <dbReference type="NCBI Taxonomy" id="28573"/>
    <lineage>
        <taxon>Eukaryota</taxon>
        <taxon>Fungi</taxon>
        <taxon>Dikarya</taxon>
        <taxon>Ascomycota</taxon>
        <taxon>Pezizomycotina</taxon>
        <taxon>Eurotiomycetes</taxon>
        <taxon>Eurotiomycetidae</taxon>
        <taxon>Eurotiales</taxon>
        <taxon>Trichocomaceae</taxon>
        <taxon>Talaromyces</taxon>
        <taxon>Talaromyces sect. Islandici</taxon>
    </lineage>
</organism>
<dbReference type="AlphaFoldDB" id="A0A0U1LY35"/>
<dbReference type="EMBL" id="CVMT01000004">
    <property type="protein sequence ID" value="CRG88225.1"/>
    <property type="molecule type" value="Genomic_DNA"/>
</dbReference>
<evidence type="ECO:0000256" key="1">
    <source>
        <dbReference type="SAM" id="MobiDB-lite"/>
    </source>
</evidence>
<feature type="region of interest" description="Disordered" evidence="1">
    <location>
        <begin position="358"/>
        <end position="380"/>
    </location>
</feature>
<feature type="region of interest" description="Disordered" evidence="1">
    <location>
        <begin position="1"/>
        <end position="62"/>
    </location>
</feature>
<feature type="compositionally biased region" description="Polar residues" evidence="1">
    <location>
        <begin position="135"/>
        <end position="147"/>
    </location>
</feature>
<keyword evidence="3" id="KW-1185">Reference proteome</keyword>
<dbReference type="OrthoDB" id="2537141at2759"/>
<feature type="compositionally biased region" description="Polar residues" evidence="1">
    <location>
        <begin position="182"/>
        <end position="205"/>
    </location>
</feature>
<name>A0A0U1LY35_TALIS</name>